<dbReference type="Gene3D" id="3.40.50.10810">
    <property type="entry name" value="Tandem AAA-ATPase domain"/>
    <property type="match status" value="1"/>
</dbReference>
<organism evidence="6 7">
    <name type="scientific">Helianthus annuus</name>
    <name type="common">Common sunflower</name>
    <dbReference type="NCBI Taxonomy" id="4232"/>
    <lineage>
        <taxon>Eukaryota</taxon>
        <taxon>Viridiplantae</taxon>
        <taxon>Streptophyta</taxon>
        <taxon>Embryophyta</taxon>
        <taxon>Tracheophyta</taxon>
        <taxon>Spermatophyta</taxon>
        <taxon>Magnoliopsida</taxon>
        <taxon>eudicotyledons</taxon>
        <taxon>Gunneridae</taxon>
        <taxon>Pentapetalae</taxon>
        <taxon>asterids</taxon>
        <taxon>campanulids</taxon>
        <taxon>Asterales</taxon>
        <taxon>Asteraceae</taxon>
        <taxon>Asteroideae</taxon>
        <taxon>Heliantheae alliance</taxon>
        <taxon>Heliantheae</taxon>
        <taxon>Helianthus</taxon>
    </lineage>
</organism>
<keyword evidence="3" id="KW-0472">Membrane</keyword>
<gene>
    <name evidence="6" type="ORF">HannXRQ_Chr13g0421861</name>
    <name evidence="5" type="ORF">HanXRQr2_Chr13g0612211</name>
</gene>
<dbReference type="EMBL" id="CM007902">
    <property type="protein sequence ID" value="OTG03236.1"/>
    <property type="molecule type" value="Genomic_DNA"/>
</dbReference>
<dbReference type="AlphaFoldDB" id="A0A251SY96"/>
<evidence type="ECO:0000313" key="6">
    <source>
        <dbReference type="EMBL" id="OTG03236.1"/>
    </source>
</evidence>
<accession>A0A251SY96</accession>
<proteinExistence type="predicted"/>
<reference evidence="6" key="2">
    <citation type="submission" date="2017-02" db="EMBL/GenBank/DDBJ databases">
        <title>Sunflower complete genome.</title>
        <authorList>
            <person name="Langlade N."/>
            <person name="Munos S."/>
        </authorList>
    </citation>
    <scope>NUCLEOTIDE SEQUENCE [LARGE SCALE GENOMIC DNA]</scope>
    <source>
        <tissue evidence="6">Leaves</tissue>
    </source>
</reference>
<evidence type="ECO:0000256" key="1">
    <source>
        <dbReference type="ARBA" id="ARBA00004123"/>
    </source>
</evidence>
<reference evidence="5 7" key="1">
    <citation type="journal article" date="2017" name="Nature">
        <title>The sunflower genome provides insights into oil metabolism, flowering and Asterid evolution.</title>
        <authorList>
            <person name="Badouin H."/>
            <person name="Gouzy J."/>
            <person name="Grassa C.J."/>
            <person name="Murat F."/>
            <person name="Staton S.E."/>
            <person name="Cottret L."/>
            <person name="Lelandais-Briere C."/>
            <person name="Owens G.L."/>
            <person name="Carrere S."/>
            <person name="Mayjonade B."/>
            <person name="Legrand L."/>
            <person name="Gill N."/>
            <person name="Kane N.C."/>
            <person name="Bowers J.E."/>
            <person name="Hubner S."/>
            <person name="Bellec A."/>
            <person name="Berard A."/>
            <person name="Berges H."/>
            <person name="Blanchet N."/>
            <person name="Boniface M.C."/>
            <person name="Brunel D."/>
            <person name="Catrice O."/>
            <person name="Chaidir N."/>
            <person name="Claudel C."/>
            <person name="Donnadieu C."/>
            <person name="Faraut T."/>
            <person name="Fievet G."/>
            <person name="Helmstetter N."/>
            <person name="King M."/>
            <person name="Knapp S.J."/>
            <person name="Lai Z."/>
            <person name="Le Paslier M.C."/>
            <person name="Lippi Y."/>
            <person name="Lorenzon L."/>
            <person name="Mandel J.R."/>
            <person name="Marage G."/>
            <person name="Marchand G."/>
            <person name="Marquand E."/>
            <person name="Bret-Mestries E."/>
            <person name="Morien E."/>
            <person name="Nambeesan S."/>
            <person name="Nguyen T."/>
            <person name="Pegot-Espagnet P."/>
            <person name="Pouilly N."/>
            <person name="Raftis F."/>
            <person name="Sallet E."/>
            <person name="Schiex T."/>
            <person name="Thomas J."/>
            <person name="Vandecasteele C."/>
            <person name="Vares D."/>
            <person name="Vear F."/>
            <person name="Vautrin S."/>
            <person name="Crespi M."/>
            <person name="Mangin B."/>
            <person name="Burke J.M."/>
            <person name="Salse J."/>
            <person name="Munos S."/>
            <person name="Vincourt P."/>
            <person name="Rieseberg L.H."/>
            <person name="Langlade N.B."/>
        </authorList>
    </citation>
    <scope>NUCLEOTIDE SEQUENCE [LARGE SCALE GENOMIC DNA]</scope>
    <source>
        <strain evidence="7">cv. SF193</strain>
        <tissue evidence="5">Leaves</tissue>
    </source>
</reference>
<dbReference type="Pfam" id="PF00176">
    <property type="entry name" value="SNF2-rel_dom"/>
    <property type="match status" value="1"/>
</dbReference>
<comment type="subcellular location">
    <subcellularLocation>
        <location evidence="1">Nucleus</location>
    </subcellularLocation>
</comment>
<dbReference type="PANTHER" id="PTHR45623">
    <property type="entry name" value="CHROMODOMAIN-HELICASE-DNA-BINDING PROTEIN 3-RELATED-RELATED"/>
    <property type="match status" value="1"/>
</dbReference>
<keyword evidence="2" id="KW-0539">Nucleus</keyword>
<evidence type="ECO:0000259" key="4">
    <source>
        <dbReference type="Pfam" id="PF00176"/>
    </source>
</evidence>
<evidence type="ECO:0000313" key="5">
    <source>
        <dbReference type="EMBL" id="KAF5775451.1"/>
    </source>
</evidence>
<dbReference type="InterPro" id="IPR000330">
    <property type="entry name" value="SNF2_N"/>
</dbReference>
<feature type="domain" description="SNF2 N-terminal" evidence="4">
    <location>
        <begin position="8"/>
        <end position="97"/>
    </location>
</feature>
<protein>
    <submittedName>
        <fullName evidence="5">Chromatin remodeling SNF2 family</fullName>
    </submittedName>
    <submittedName>
        <fullName evidence="6">Putative SNF2-related domain, P-loop containing nucleoside triphosphate hydrolase</fullName>
    </submittedName>
</protein>
<dbReference type="SUPFAM" id="SSF52540">
    <property type="entry name" value="P-loop containing nucleoside triphosphate hydrolases"/>
    <property type="match status" value="1"/>
</dbReference>
<dbReference type="InParanoid" id="A0A251SY96"/>
<dbReference type="PANTHER" id="PTHR45623:SF46">
    <property type="entry name" value="SNF2-RELATED DOMAIN, P-LOOP CONTAINING NUCLEOSIDE TRIPHOSPHATE HYDROLASE-RELATED"/>
    <property type="match status" value="1"/>
</dbReference>
<dbReference type="Gramene" id="mRNA:HanXRQr2_Chr13g0612211">
    <property type="protein sequence ID" value="mRNA:HanXRQr2_Chr13g0612211"/>
    <property type="gene ID" value="HanXRQr2_Chr13g0612211"/>
</dbReference>
<keyword evidence="3" id="KW-1133">Transmembrane helix</keyword>
<name>A0A251SY96_HELAN</name>
<dbReference type="InterPro" id="IPR027417">
    <property type="entry name" value="P-loop_NTPase"/>
</dbReference>
<keyword evidence="3" id="KW-0812">Transmembrane</keyword>
<feature type="transmembrane region" description="Helical" evidence="3">
    <location>
        <begin position="115"/>
        <end position="134"/>
    </location>
</feature>
<evidence type="ECO:0000256" key="3">
    <source>
        <dbReference type="SAM" id="Phobius"/>
    </source>
</evidence>
<keyword evidence="6" id="KW-0378">Hydrolase</keyword>
<dbReference type="InterPro" id="IPR038718">
    <property type="entry name" value="SNF2-like_sf"/>
</dbReference>
<evidence type="ECO:0000313" key="7">
    <source>
        <dbReference type="Proteomes" id="UP000215914"/>
    </source>
</evidence>
<dbReference type="GO" id="GO:0016787">
    <property type="term" value="F:hydrolase activity"/>
    <property type="evidence" value="ECO:0007669"/>
    <property type="project" value="UniProtKB-KW"/>
</dbReference>
<reference evidence="5" key="3">
    <citation type="submission" date="2020-06" db="EMBL/GenBank/DDBJ databases">
        <title>Helianthus annuus Genome sequencing and assembly Release 2.</title>
        <authorList>
            <person name="Gouzy J."/>
            <person name="Langlade N."/>
            <person name="Munos S."/>
        </authorList>
    </citation>
    <scope>NUCLEOTIDE SEQUENCE</scope>
    <source>
        <tissue evidence="5">Leaves</tissue>
    </source>
</reference>
<evidence type="ECO:0000256" key="2">
    <source>
        <dbReference type="ARBA" id="ARBA00023242"/>
    </source>
</evidence>
<keyword evidence="7" id="KW-1185">Reference proteome</keyword>
<dbReference type="EMBL" id="MNCJ02000328">
    <property type="protein sequence ID" value="KAF5775451.1"/>
    <property type="molecule type" value="Genomic_DNA"/>
</dbReference>
<dbReference type="STRING" id="4232.A0A251SY96"/>
<sequence length="155" mass="17771">MLQDRLVKVVSFVLSLLDNTKKPILIIASSNAISLWEIEFSKRSKSVNVVTYKGNKDIRAAVIDSKYQVLLSSPDAIVEDMEMFDHKWELLVIDECQSPVFSTHFKEIRMLMADMRLLTVTGESVVCIFILFYVERVNNKKKQIKRETGQIGRTG</sequence>
<dbReference type="Proteomes" id="UP000215914">
    <property type="component" value="Chromosome 13"/>
</dbReference>
<dbReference type="GO" id="GO:0005524">
    <property type="term" value="F:ATP binding"/>
    <property type="evidence" value="ECO:0007669"/>
    <property type="project" value="InterPro"/>
</dbReference>
<dbReference type="GO" id="GO:0005634">
    <property type="term" value="C:nucleus"/>
    <property type="evidence" value="ECO:0007669"/>
    <property type="project" value="UniProtKB-SubCell"/>
</dbReference>